<feature type="active site" description="Tele-UMP-histidine intermediate" evidence="12">
    <location>
        <position position="175"/>
    </location>
</feature>
<dbReference type="CDD" id="cd00608">
    <property type="entry name" value="GalT"/>
    <property type="match status" value="1"/>
</dbReference>
<feature type="binding site" evidence="14">
    <location>
        <position position="173"/>
    </location>
    <ligand>
        <name>Zn(2+)</name>
        <dbReference type="ChEBI" id="CHEBI:29105"/>
    </ligand>
</feature>
<evidence type="ECO:0000256" key="4">
    <source>
        <dbReference type="ARBA" id="ARBA00012384"/>
    </source>
</evidence>
<feature type="binding site" evidence="13">
    <location>
        <begin position="326"/>
        <end position="327"/>
    </location>
    <ligand>
        <name>UDP-alpha-D-glucose</name>
        <dbReference type="ChEBI" id="CHEBI:58885"/>
        <note>ligand shared between dimeric partners</note>
    </ligand>
</feature>
<evidence type="ECO:0000256" key="14">
    <source>
        <dbReference type="PIRSR" id="PIRSR000808-3"/>
    </source>
</evidence>
<feature type="binding site" evidence="13">
    <location>
        <begin position="29"/>
        <end position="32"/>
    </location>
    <ligand>
        <name>UDP-alpha-D-glucose</name>
        <dbReference type="ChEBI" id="CHEBI:58885"/>
        <note>ligand shared between dimeric partners</note>
    </ligand>
</feature>
<evidence type="ECO:0000256" key="16">
    <source>
        <dbReference type="RuleBase" id="RU000506"/>
    </source>
</evidence>
<feature type="binding site" description="in other chain" evidence="13">
    <location>
        <begin position="168"/>
        <end position="170"/>
    </location>
    <ligand>
        <name>UDP-alpha-D-glucose</name>
        <dbReference type="ChEBI" id="CHEBI:58885"/>
        <note>ligand shared between dimeric partners</note>
    </ligand>
</feature>
<dbReference type="PANTHER" id="PTHR11943:SF1">
    <property type="entry name" value="GALACTOSE-1-PHOSPHATE URIDYLYLTRANSFERASE"/>
    <property type="match status" value="1"/>
</dbReference>
<keyword evidence="8 14" id="KW-0479">Metal-binding</keyword>
<gene>
    <name evidence="19" type="ORF">CANCADRAFT_3043</name>
</gene>
<dbReference type="GO" id="GO:0008270">
    <property type="term" value="F:zinc ion binding"/>
    <property type="evidence" value="ECO:0007669"/>
    <property type="project" value="InterPro"/>
</dbReference>
<dbReference type="GO" id="GO:0008108">
    <property type="term" value="F:UDP-glucose:hexose-1-phosphate uridylyltransferase activity"/>
    <property type="evidence" value="ECO:0007669"/>
    <property type="project" value="UniProtKB-EC"/>
</dbReference>
<feature type="binding site" evidence="15">
    <location>
        <position position="290"/>
    </location>
    <ligand>
        <name>Fe cation</name>
        <dbReference type="ChEBI" id="CHEBI:24875"/>
    </ligand>
</feature>
<dbReference type="InterPro" id="IPR036265">
    <property type="entry name" value="HIT-like_sf"/>
</dbReference>
<evidence type="ECO:0000256" key="7">
    <source>
        <dbReference type="ARBA" id="ARBA00022695"/>
    </source>
</evidence>
<feature type="binding site" description="in other chain" evidence="13">
    <location>
        <position position="333"/>
    </location>
    <ligand>
        <name>UDP-alpha-D-glucose</name>
        <dbReference type="ChEBI" id="CHEBI:58885"/>
        <note>ligand shared between dimeric partners</note>
    </ligand>
</feature>
<reference evidence="20" key="1">
    <citation type="submission" date="2016-02" db="EMBL/GenBank/DDBJ databases">
        <title>Comparative genomics of biotechnologically important yeasts.</title>
        <authorList>
            <consortium name="DOE Joint Genome Institute"/>
            <person name="Riley R."/>
            <person name="Haridas S."/>
            <person name="Wolfe K.H."/>
            <person name="Lopes M.R."/>
            <person name="Hittinger C.T."/>
            <person name="Goker M."/>
            <person name="Salamov A."/>
            <person name="Wisecaver J."/>
            <person name="Long T.M."/>
            <person name="Aerts A.L."/>
            <person name="Barry K."/>
            <person name="Choi C."/>
            <person name="Clum A."/>
            <person name="Coughlan A.Y."/>
            <person name="Deshpande S."/>
            <person name="Douglass A.P."/>
            <person name="Hanson S.J."/>
            <person name="Klenk H.-P."/>
            <person name="Labutti K."/>
            <person name="Lapidus A."/>
            <person name="Lindquist E."/>
            <person name="Lipzen A."/>
            <person name="Meier-Kolthoff J.P."/>
            <person name="Ohm R.A."/>
            <person name="Otillar R.P."/>
            <person name="Pangilinan J."/>
            <person name="Peng Y."/>
            <person name="Rokas A."/>
            <person name="Rosa C.A."/>
            <person name="Scheuner C."/>
            <person name="Sibirny A.A."/>
            <person name="Slot J.C."/>
            <person name="Stielow J.B."/>
            <person name="Sun H."/>
            <person name="Kurtzman C.P."/>
            <person name="Blackwell M."/>
            <person name="Jeffries T.W."/>
            <person name="Grigoriev I.V."/>
        </authorList>
    </citation>
    <scope>NUCLEOTIDE SEQUENCE [LARGE SCALE GENOMIC DNA]</scope>
    <source>
        <strain evidence="20">NRRL Y-17796</strain>
    </source>
</reference>
<feature type="binding site" evidence="14">
    <location>
        <position position="53"/>
    </location>
    <ligand>
        <name>Zn(2+)</name>
        <dbReference type="ChEBI" id="CHEBI:29105"/>
    </ligand>
</feature>
<dbReference type="PIRSF" id="PIRSF000808">
    <property type="entry name" value="GalT"/>
    <property type="match status" value="1"/>
</dbReference>
<comment type="cofactor">
    <cofactor evidence="14">
        <name>Zn(2+)</name>
        <dbReference type="ChEBI" id="CHEBI:29105"/>
    </cofactor>
    <text evidence="14">Binds 1 zinc ion per subunit.</text>
</comment>
<evidence type="ECO:0000256" key="8">
    <source>
        <dbReference type="ARBA" id="ARBA00022723"/>
    </source>
</evidence>
<dbReference type="InterPro" id="IPR005849">
    <property type="entry name" value="GalP_Utransf_N"/>
</dbReference>
<dbReference type="NCBIfam" id="TIGR00209">
    <property type="entry name" value="galT_1"/>
    <property type="match status" value="1"/>
</dbReference>
<dbReference type="GO" id="GO:0005737">
    <property type="term" value="C:cytoplasm"/>
    <property type="evidence" value="ECO:0007669"/>
    <property type="project" value="TreeGrafter"/>
</dbReference>
<keyword evidence="6 16" id="KW-0808">Transferase</keyword>
<dbReference type="EC" id="2.7.7.12" evidence="4 16"/>
<comment type="cofactor">
    <cofactor evidence="15">
        <name>Fe cation</name>
        <dbReference type="ChEBI" id="CHEBI:24875"/>
    </cofactor>
    <text evidence="15">Binds 1 Fe cation per subunit.</text>
</comment>
<evidence type="ECO:0000313" key="19">
    <source>
        <dbReference type="EMBL" id="ODV91335.1"/>
    </source>
</evidence>
<dbReference type="InterPro" id="IPR005850">
    <property type="entry name" value="GalP_Utransf_C"/>
</dbReference>
<name>A0A1E4THW3_9ASCO</name>
<comment type="catalytic activity">
    <reaction evidence="1 16">
        <text>alpha-D-galactose 1-phosphate + UDP-alpha-D-glucose = alpha-D-glucose 1-phosphate + UDP-alpha-D-galactose</text>
        <dbReference type="Rhea" id="RHEA:13989"/>
        <dbReference type="ChEBI" id="CHEBI:58336"/>
        <dbReference type="ChEBI" id="CHEBI:58601"/>
        <dbReference type="ChEBI" id="CHEBI:58885"/>
        <dbReference type="ChEBI" id="CHEBI:66914"/>
        <dbReference type="EC" id="2.7.7.12"/>
    </reaction>
</comment>
<evidence type="ECO:0000259" key="18">
    <source>
        <dbReference type="Pfam" id="PF02744"/>
    </source>
</evidence>
<dbReference type="PANTHER" id="PTHR11943">
    <property type="entry name" value="GALACTOSE-1-PHOSPHATE URIDYLYLTRANSFERASE"/>
    <property type="match status" value="1"/>
</dbReference>
<keyword evidence="15" id="KW-0408">Iron</keyword>
<dbReference type="UniPathway" id="UPA00214"/>
<feature type="binding site" description="in other chain" evidence="13">
    <location>
        <begin position="78"/>
        <end position="79"/>
    </location>
    <ligand>
        <name>UDP-alpha-D-glucose</name>
        <dbReference type="ChEBI" id="CHEBI:58885"/>
        <note>ligand shared between dimeric partners</note>
    </ligand>
</feature>
<evidence type="ECO:0000256" key="9">
    <source>
        <dbReference type="ARBA" id="ARBA00022833"/>
    </source>
</evidence>
<dbReference type="FunFam" id="3.30.428.10:FF:000001">
    <property type="entry name" value="Galactose-1-phosphate uridylyltransferase"/>
    <property type="match status" value="1"/>
</dbReference>
<evidence type="ECO:0000256" key="5">
    <source>
        <dbReference type="ARBA" id="ARBA00016340"/>
    </source>
</evidence>
<keyword evidence="11 16" id="KW-0119">Carbohydrate metabolism</keyword>
<dbReference type="Proteomes" id="UP000095023">
    <property type="component" value="Unassembled WGS sequence"/>
</dbReference>
<dbReference type="EMBL" id="KV453842">
    <property type="protein sequence ID" value="ODV91335.1"/>
    <property type="molecule type" value="Genomic_DNA"/>
</dbReference>
<feature type="binding site" evidence="13">
    <location>
        <begin position="321"/>
        <end position="322"/>
    </location>
    <ligand>
        <name>UDP-alpha-D-glucose</name>
        <dbReference type="ChEBI" id="CHEBI:58885"/>
        <note>ligand shared between dimeric partners</note>
    </ligand>
</feature>
<evidence type="ECO:0000256" key="11">
    <source>
        <dbReference type="ARBA" id="ARBA00023277"/>
    </source>
</evidence>
<protein>
    <recommendedName>
        <fullName evidence="5 16">Galactose-1-phosphate uridylyltransferase</fullName>
        <ecNumber evidence="4 16">2.7.7.12</ecNumber>
    </recommendedName>
</protein>
<evidence type="ECO:0000256" key="2">
    <source>
        <dbReference type="ARBA" id="ARBA00004947"/>
    </source>
</evidence>
<dbReference type="InterPro" id="IPR001937">
    <property type="entry name" value="GalP_UDPtransf1"/>
</dbReference>
<feature type="binding site" evidence="15">
    <location>
        <position position="191"/>
    </location>
    <ligand>
        <name>Fe cation</name>
        <dbReference type="ChEBI" id="CHEBI:24875"/>
    </ligand>
</feature>
<accession>A0A1E4THW3</accession>
<feature type="binding site" description="in other chain" evidence="13">
    <location>
        <position position="62"/>
    </location>
    <ligand>
        <name>UDP-alpha-D-glucose</name>
        <dbReference type="ChEBI" id="CHEBI:58885"/>
        <note>ligand shared between dimeric partners</note>
    </ligand>
</feature>
<organism evidence="19 20">
    <name type="scientific">Tortispora caseinolytica NRRL Y-17796</name>
    <dbReference type="NCBI Taxonomy" id="767744"/>
    <lineage>
        <taxon>Eukaryota</taxon>
        <taxon>Fungi</taxon>
        <taxon>Dikarya</taxon>
        <taxon>Ascomycota</taxon>
        <taxon>Saccharomycotina</taxon>
        <taxon>Trigonopsidomycetes</taxon>
        <taxon>Trigonopsidales</taxon>
        <taxon>Trigonopsidaceae</taxon>
        <taxon>Tortispora</taxon>
    </lineage>
</organism>
<feature type="binding site" evidence="14">
    <location>
        <position position="56"/>
    </location>
    <ligand>
        <name>Zn(2+)</name>
        <dbReference type="ChEBI" id="CHEBI:29105"/>
    </ligand>
</feature>
<feature type="binding site" evidence="15">
    <location>
        <position position="306"/>
    </location>
    <ligand>
        <name>Fe cation</name>
        <dbReference type="ChEBI" id="CHEBI:24875"/>
    </ligand>
</feature>
<evidence type="ECO:0000256" key="6">
    <source>
        <dbReference type="ARBA" id="ARBA00022679"/>
    </source>
</evidence>
<comment type="pathway">
    <text evidence="2 16">Carbohydrate metabolism; galactose metabolism.</text>
</comment>
<sequence>MDEDSVINDISQRRYNPLTDSWVLVSPHRAKRPWQGQQEVPDKSTRPPYDAKCYLCPRNTRAEGAKNDDYKSTYVFMNDFAALKEEQPAYTPPTNRSPQESHLFQLEPVTGKCYVICFSPRHDLTLAQMPPKDIEPVIRTWQTIYKEAVSLANIAHCQIFENKGAMMGCSNPHPHGQVWMSSLVPEEPAKERAALYKYYNEHGTHMLEDYAAIESKKKQRVVFENDAFIAVVPFWAVWPYEVLVLPRRRVARISDLTPDEVSAFAQIISQVTVRYDNLFSCSFPYSMGIHQACTDASMDDNCDHLHMHFYPPLLRSATVRKFLVGFELMAMPQRDITAEIAAGTLRTLSAVHYLDE</sequence>
<feature type="binding site" description="in other chain" evidence="13">
    <location>
        <position position="162"/>
    </location>
    <ligand>
        <name>UDP-alpha-D-glucose</name>
        <dbReference type="ChEBI" id="CHEBI:58885"/>
        <note>ligand shared between dimeric partners</note>
    </ligand>
</feature>
<evidence type="ECO:0000256" key="12">
    <source>
        <dbReference type="PIRSR" id="PIRSR000808-1"/>
    </source>
</evidence>
<feature type="binding site" description="in other chain" evidence="13">
    <location>
        <position position="177"/>
    </location>
    <ligand>
        <name>UDP-alpha-D-glucose</name>
        <dbReference type="ChEBI" id="CHEBI:58885"/>
        <note>ligand shared between dimeric partners</note>
    </ligand>
</feature>
<dbReference type="Pfam" id="PF02744">
    <property type="entry name" value="GalP_UDP_tr_C"/>
    <property type="match status" value="1"/>
</dbReference>
<feature type="binding site" evidence="14">
    <location>
        <position position="122"/>
    </location>
    <ligand>
        <name>Zn(2+)</name>
        <dbReference type="ChEBI" id="CHEBI:29105"/>
    </ligand>
</feature>
<evidence type="ECO:0000256" key="3">
    <source>
        <dbReference type="ARBA" id="ARBA00010951"/>
    </source>
</evidence>
<dbReference type="Pfam" id="PF01087">
    <property type="entry name" value="GalP_UDP_transf"/>
    <property type="match status" value="1"/>
</dbReference>
<keyword evidence="7 16" id="KW-0548">Nucleotidyltransferase</keyword>
<dbReference type="GO" id="GO:0033499">
    <property type="term" value="P:galactose catabolic process via UDP-galactose, Leloir pathway"/>
    <property type="evidence" value="ECO:0007669"/>
    <property type="project" value="TreeGrafter"/>
</dbReference>
<dbReference type="NCBIfam" id="NF008724">
    <property type="entry name" value="PRK11720.1"/>
    <property type="match status" value="1"/>
</dbReference>
<comment type="similarity">
    <text evidence="3 16">Belongs to the galactose-1-phosphate uridylyltransferase type 1 family.</text>
</comment>
<feature type="binding site" evidence="15">
    <location>
        <position position="308"/>
    </location>
    <ligand>
        <name>Fe cation</name>
        <dbReference type="ChEBI" id="CHEBI:24875"/>
    </ligand>
</feature>
<dbReference type="PROSITE" id="PS00117">
    <property type="entry name" value="GAL_P_UDP_TRANSF_I"/>
    <property type="match status" value="1"/>
</dbReference>
<keyword evidence="20" id="KW-1185">Reference proteome</keyword>
<keyword evidence="9 14" id="KW-0862">Zinc</keyword>
<evidence type="ECO:0000256" key="13">
    <source>
        <dbReference type="PIRSR" id="PIRSR000808-2"/>
    </source>
</evidence>
<keyword evidence="10 16" id="KW-0299">Galactose metabolism</keyword>
<dbReference type="InterPro" id="IPR019779">
    <property type="entry name" value="GalP_UDPtransf1_His-AS"/>
</dbReference>
<evidence type="ECO:0000259" key="17">
    <source>
        <dbReference type="Pfam" id="PF01087"/>
    </source>
</evidence>
<feature type="domain" description="Galactose-1-phosphate uridyl transferase N-terminal" evidence="17">
    <location>
        <begin position="9"/>
        <end position="185"/>
    </location>
</feature>
<dbReference type="OrthoDB" id="418412at2759"/>
<evidence type="ECO:0000256" key="15">
    <source>
        <dbReference type="PIRSR" id="PIRSR000808-4"/>
    </source>
</evidence>
<proteinExistence type="inferred from homology"/>
<evidence type="ECO:0000313" key="20">
    <source>
        <dbReference type="Proteomes" id="UP000095023"/>
    </source>
</evidence>
<feature type="domain" description="Galactose-1-phosphate uridyl transferase C-terminal" evidence="18">
    <location>
        <begin position="196"/>
        <end position="354"/>
    </location>
</feature>
<dbReference type="SUPFAM" id="SSF54197">
    <property type="entry name" value="HIT-like"/>
    <property type="match status" value="2"/>
</dbReference>
<evidence type="ECO:0000256" key="10">
    <source>
        <dbReference type="ARBA" id="ARBA00023144"/>
    </source>
</evidence>
<dbReference type="AlphaFoldDB" id="A0A1E4THW3"/>
<dbReference type="FunFam" id="3.30.428.10:FF:000002">
    <property type="entry name" value="Galactose-1-phosphate uridylyltransferase"/>
    <property type="match status" value="1"/>
</dbReference>
<evidence type="ECO:0000256" key="1">
    <source>
        <dbReference type="ARBA" id="ARBA00001107"/>
    </source>
</evidence>
<dbReference type="Gene3D" id="3.30.428.10">
    <property type="entry name" value="HIT-like"/>
    <property type="match status" value="2"/>
</dbReference>